<organism evidence="8 9">
    <name type="scientific">Arcobacter caeni</name>
    <dbReference type="NCBI Taxonomy" id="1912877"/>
    <lineage>
        <taxon>Bacteria</taxon>
        <taxon>Pseudomonadati</taxon>
        <taxon>Campylobacterota</taxon>
        <taxon>Epsilonproteobacteria</taxon>
        <taxon>Campylobacterales</taxon>
        <taxon>Arcobacteraceae</taxon>
        <taxon>Arcobacter</taxon>
    </lineage>
</organism>
<dbReference type="InterPro" id="IPR000534">
    <property type="entry name" value="Semialdehyde_DH_NAD-bd"/>
</dbReference>
<dbReference type="Pfam" id="PF01118">
    <property type="entry name" value="Semialdhyde_dh"/>
    <property type="match status" value="1"/>
</dbReference>
<dbReference type="InterPro" id="IPR036291">
    <property type="entry name" value="NAD(P)-bd_dom_sf"/>
</dbReference>
<feature type="active site" evidence="6">
    <location>
        <position position="116"/>
    </location>
</feature>
<dbReference type="SUPFAM" id="SSF51735">
    <property type="entry name" value="NAD(P)-binding Rossmann-fold domains"/>
    <property type="match status" value="1"/>
</dbReference>
<evidence type="ECO:0000313" key="8">
    <source>
        <dbReference type="EMBL" id="PUE63386.1"/>
    </source>
</evidence>
<dbReference type="InterPro" id="IPR058924">
    <property type="entry name" value="AGPR_dimerisation_dom"/>
</dbReference>
<proteinExistence type="inferred from homology"/>
<dbReference type="AlphaFoldDB" id="A0A363CWA7"/>
<dbReference type="RefSeq" id="WP_108561202.1">
    <property type="nucleotide sequence ID" value="NZ_MUXE01000025.1"/>
</dbReference>
<dbReference type="Gene3D" id="3.30.360.10">
    <property type="entry name" value="Dihydrodipicolinate Reductase, domain 2"/>
    <property type="match status" value="1"/>
</dbReference>
<keyword evidence="5 6" id="KW-0560">Oxidoreductase</keyword>
<comment type="subcellular location">
    <subcellularLocation>
        <location evidence="6">Cytoplasm</location>
    </subcellularLocation>
</comment>
<dbReference type="Pfam" id="PF22698">
    <property type="entry name" value="Semialdhyde_dhC_1"/>
    <property type="match status" value="1"/>
</dbReference>
<dbReference type="EC" id="1.2.1.38" evidence="6"/>
<dbReference type="GO" id="GO:0051287">
    <property type="term" value="F:NAD binding"/>
    <property type="evidence" value="ECO:0007669"/>
    <property type="project" value="InterPro"/>
</dbReference>
<gene>
    <name evidence="6" type="primary">argC</name>
    <name evidence="8" type="ORF">B0174_11635</name>
</gene>
<sequence>MKYKIFVDGQFGTTGLKIHEMLKDRNELEILTINEEDKKDLEIKKKFLNEADLVFLCLPDEASKESVKLITNNTTKVIDASTAHRTNSDWTYGIAELNKTQREKIKNSNRVCVPGCHASGFIMAMKPLIVNNIVSKKQKIVCHSITGYSGGGKGLIDIYEAPENKDKFQSQRPYALGLSHKHLPEMKHVLGLQSAPFFTPSVGNFAQGMLVMSYLIKEELEKQISRAEVVSLYKEYYKNEEFVKIVEDDSTYLDAGFLDAMKCNNTNTIEISVYESDDYLLVISRLDNLGKGASGAAVQNMNIMLGLPENMGLRV</sequence>
<keyword evidence="9" id="KW-1185">Reference proteome</keyword>
<evidence type="ECO:0000259" key="7">
    <source>
        <dbReference type="SMART" id="SM00859"/>
    </source>
</evidence>
<comment type="pathway">
    <text evidence="6">Amino-acid biosynthesis; L-arginine biosynthesis; N(2)-acetyl-L-ornithine from L-glutamate: step 3/4.</text>
</comment>
<reference evidence="8 9" key="1">
    <citation type="submission" date="2017-02" db="EMBL/GenBank/DDBJ databases">
        <title>Arcobacter caeni sp. nov, a new Arcobacter species isolated from reclaimed water.</title>
        <authorList>
            <person name="Figueras M.J."/>
            <person name="Perez-Cataluna A."/>
            <person name="Salas-Masso N."/>
        </authorList>
    </citation>
    <scope>NUCLEOTIDE SEQUENCE [LARGE SCALE GENOMIC DNA]</scope>
    <source>
        <strain evidence="8 9">RW17-10</strain>
    </source>
</reference>
<dbReference type="InterPro" id="IPR050085">
    <property type="entry name" value="AGPR"/>
</dbReference>
<dbReference type="SMART" id="SM00859">
    <property type="entry name" value="Semialdhyde_dh"/>
    <property type="match status" value="1"/>
</dbReference>
<dbReference type="Proteomes" id="UP000251135">
    <property type="component" value="Unassembled WGS sequence"/>
</dbReference>
<evidence type="ECO:0000256" key="1">
    <source>
        <dbReference type="ARBA" id="ARBA00022490"/>
    </source>
</evidence>
<keyword evidence="3 6" id="KW-0028">Amino-acid biosynthesis</keyword>
<dbReference type="Gene3D" id="3.40.50.720">
    <property type="entry name" value="NAD(P)-binding Rossmann-like Domain"/>
    <property type="match status" value="1"/>
</dbReference>
<evidence type="ECO:0000256" key="4">
    <source>
        <dbReference type="ARBA" id="ARBA00022857"/>
    </source>
</evidence>
<dbReference type="PANTHER" id="PTHR32338:SF10">
    <property type="entry name" value="N-ACETYL-GAMMA-GLUTAMYL-PHOSPHATE REDUCTASE, CHLOROPLASTIC-RELATED"/>
    <property type="match status" value="1"/>
</dbReference>
<evidence type="ECO:0000313" key="9">
    <source>
        <dbReference type="Proteomes" id="UP000251135"/>
    </source>
</evidence>
<keyword evidence="4 6" id="KW-0521">NADP</keyword>
<dbReference type="CDD" id="cd17896">
    <property type="entry name" value="AGPR_2_N"/>
    <property type="match status" value="1"/>
</dbReference>
<comment type="catalytic activity">
    <reaction evidence="6">
        <text>N-acetyl-L-glutamate 5-semialdehyde + phosphate + NADP(+) = N-acetyl-L-glutamyl 5-phosphate + NADPH + H(+)</text>
        <dbReference type="Rhea" id="RHEA:21588"/>
        <dbReference type="ChEBI" id="CHEBI:15378"/>
        <dbReference type="ChEBI" id="CHEBI:29123"/>
        <dbReference type="ChEBI" id="CHEBI:43474"/>
        <dbReference type="ChEBI" id="CHEBI:57783"/>
        <dbReference type="ChEBI" id="CHEBI:57936"/>
        <dbReference type="ChEBI" id="CHEBI:58349"/>
        <dbReference type="EC" id="1.2.1.38"/>
    </reaction>
</comment>
<dbReference type="InterPro" id="IPR010136">
    <property type="entry name" value="AGPR_type-2"/>
</dbReference>
<feature type="domain" description="Semialdehyde dehydrogenase NAD-binding" evidence="7">
    <location>
        <begin position="4"/>
        <end position="105"/>
    </location>
</feature>
<dbReference type="NCBIfam" id="TIGR01851">
    <property type="entry name" value="argC_other"/>
    <property type="match status" value="1"/>
</dbReference>
<protein>
    <recommendedName>
        <fullName evidence="6">N-acetyl-gamma-glutamyl-phosphate reductase</fullName>
        <shortName evidence="6">AGPR</shortName>
        <ecNumber evidence="6">1.2.1.38</ecNumber>
    </recommendedName>
    <alternativeName>
        <fullName evidence="6">N-acetyl-glutamate semialdehyde dehydrogenase</fullName>
        <shortName evidence="6">NAGSA dehydrogenase</shortName>
    </alternativeName>
</protein>
<dbReference type="GO" id="GO:0005737">
    <property type="term" value="C:cytoplasm"/>
    <property type="evidence" value="ECO:0007669"/>
    <property type="project" value="UniProtKB-SubCell"/>
</dbReference>
<dbReference type="OrthoDB" id="9801289at2"/>
<keyword evidence="2 6" id="KW-0055">Arginine biosynthesis</keyword>
<comment type="caution">
    <text evidence="8">The sequence shown here is derived from an EMBL/GenBank/DDBJ whole genome shotgun (WGS) entry which is preliminary data.</text>
</comment>
<accession>A0A363CWA7</accession>
<evidence type="ECO:0000256" key="2">
    <source>
        <dbReference type="ARBA" id="ARBA00022571"/>
    </source>
</evidence>
<dbReference type="PANTHER" id="PTHR32338">
    <property type="entry name" value="N-ACETYL-GAMMA-GLUTAMYL-PHOSPHATE REDUCTASE, CHLOROPLASTIC-RELATED-RELATED"/>
    <property type="match status" value="1"/>
</dbReference>
<evidence type="ECO:0000256" key="5">
    <source>
        <dbReference type="ARBA" id="ARBA00023002"/>
    </source>
</evidence>
<dbReference type="GO" id="GO:0006526">
    <property type="term" value="P:L-arginine biosynthetic process"/>
    <property type="evidence" value="ECO:0007669"/>
    <property type="project" value="UniProtKB-UniRule"/>
</dbReference>
<keyword evidence="1 6" id="KW-0963">Cytoplasm</keyword>
<dbReference type="CDD" id="cd23935">
    <property type="entry name" value="AGPR_2_C"/>
    <property type="match status" value="1"/>
</dbReference>
<comment type="similarity">
    <text evidence="6">Belongs to the NAGSA dehydrogenase family. Type 2 subfamily.</text>
</comment>
<dbReference type="GO" id="GO:0003942">
    <property type="term" value="F:N-acetyl-gamma-glutamyl-phosphate reductase activity"/>
    <property type="evidence" value="ECO:0007669"/>
    <property type="project" value="UniProtKB-UniRule"/>
</dbReference>
<dbReference type="SUPFAM" id="SSF55347">
    <property type="entry name" value="Glyceraldehyde-3-phosphate dehydrogenase-like, C-terminal domain"/>
    <property type="match status" value="1"/>
</dbReference>
<evidence type="ECO:0000256" key="3">
    <source>
        <dbReference type="ARBA" id="ARBA00022605"/>
    </source>
</evidence>
<dbReference type="HAMAP" id="MF_01110">
    <property type="entry name" value="ArgC_type2"/>
    <property type="match status" value="1"/>
</dbReference>
<dbReference type="EMBL" id="MUXE01000025">
    <property type="protein sequence ID" value="PUE63386.1"/>
    <property type="molecule type" value="Genomic_DNA"/>
</dbReference>
<evidence type="ECO:0000256" key="6">
    <source>
        <dbReference type="HAMAP-Rule" id="MF_01110"/>
    </source>
</evidence>
<comment type="function">
    <text evidence="6">Catalyzes the NADPH-dependent reduction of N-acetyl-5-glutamyl phosphate to yield N-acetyl-L-glutamate 5-semialdehyde.</text>
</comment>
<dbReference type="UniPathway" id="UPA00068">
    <property type="reaction ID" value="UER00108"/>
</dbReference>
<name>A0A363CWA7_9BACT</name>